<dbReference type="PANTHER" id="PTHR33085">
    <property type="entry name" value="OS12G0113100 PROTEIN-RELATED"/>
    <property type="match status" value="1"/>
</dbReference>
<dbReference type="EMBL" id="BQKI01000088">
    <property type="protein sequence ID" value="GJN35568.1"/>
    <property type="molecule type" value="Genomic_DNA"/>
</dbReference>
<accession>A0AAV5FL09</accession>
<evidence type="ECO:0000313" key="1">
    <source>
        <dbReference type="EMBL" id="GJN35568.1"/>
    </source>
</evidence>
<protein>
    <submittedName>
        <fullName evidence="1">Uncharacterized protein</fullName>
    </submittedName>
</protein>
<dbReference type="Proteomes" id="UP001054889">
    <property type="component" value="Unassembled WGS sequence"/>
</dbReference>
<sequence length="312" mass="34306">MPQPSIHYKPLRSPAAASSCADKYRDVFTLFDKSRILCSDAGGYATAFNAETQSFMGMPQLNSPKGPRYISVSIPSTAAHGSSVFDNKLCSGGETNSLYIMDMVPCMPYNFEVLAYEPVKCWCWCPLPQPPFFDNPEYSVPDFISFAVVGGTRICVSSNTATYSFDTVANQWSKAGDWVLPFRTKAEYDAELGMWFGLSAEGHSKLCAMDLSGVGTGFSGTLPAVQDVGLDVDPPENWFLINAVLVNLGSGRFCIAKFFNIHNEFDDYESHIAVFTGVEVVPLCDDHQGKPVLDMVKHKSEYLVKDSIELVL</sequence>
<dbReference type="InterPro" id="IPR012871">
    <property type="entry name" value="DUF1668_ORYSA"/>
</dbReference>
<reference evidence="1" key="1">
    <citation type="journal article" date="2018" name="DNA Res.">
        <title>Multiple hybrid de novo genome assembly of finger millet, an orphan allotetraploid crop.</title>
        <authorList>
            <person name="Hatakeyama M."/>
            <person name="Aluri S."/>
            <person name="Balachadran M.T."/>
            <person name="Sivarajan S.R."/>
            <person name="Patrignani A."/>
            <person name="Gruter S."/>
            <person name="Poveda L."/>
            <person name="Shimizu-Inatsugi R."/>
            <person name="Baeten J."/>
            <person name="Francoijs K.J."/>
            <person name="Nataraja K.N."/>
            <person name="Reddy Y.A.N."/>
            <person name="Phadnis S."/>
            <person name="Ravikumar R.L."/>
            <person name="Schlapbach R."/>
            <person name="Sreeman S.M."/>
            <person name="Shimizu K.K."/>
        </authorList>
    </citation>
    <scope>NUCLEOTIDE SEQUENCE</scope>
</reference>
<proteinExistence type="predicted"/>
<name>A0AAV5FL09_ELECO</name>
<comment type="caution">
    <text evidence="1">The sequence shown here is derived from an EMBL/GenBank/DDBJ whole genome shotgun (WGS) entry which is preliminary data.</text>
</comment>
<dbReference type="Pfam" id="PF07893">
    <property type="entry name" value="DUF1668"/>
    <property type="match status" value="1"/>
</dbReference>
<keyword evidence="2" id="KW-1185">Reference proteome</keyword>
<evidence type="ECO:0000313" key="2">
    <source>
        <dbReference type="Proteomes" id="UP001054889"/>
    </source>
</evidence>
<dbReference type="AlphaFoldDB" id="A0AAV5FL09"/>
<reference evidence="1" key="2">
    <citation type="submission" date="2021-12" db="EMBL/GenBank/DDBJ databases">
        <title>Resequencing data analysis of finger millet.</title>
        <authorList>
            <person name="Hatakeyama M."/>
            <person name="Aluri S."/>
            <person name="Balachadran M.T."/>
            <person name="Sivarajan S.R."/>
            <person name="Poveda L."/>
            <person name="Shimizu-Inatsugi R."/>
            <person name="Schlapbach R."/>
            <person name="Sreeman S.M."/>
            <person name="Shimizu K.K."/>
        </authorList>
    </citation>
    <scope>NUCLEOTIDE SEQUENCE</scope>
</reference>
<organism evidence="1 2">
    <name type="scientific">Eleusine coracana subsp. coracana</name>
    <dbReference type="NCBI Taxonomy" id="191504"/>
    <lineage>
        <taxon>Eukaryota</taxon>
        <taxon>Viridiplantae</taxon>
        <taxon>Streptophyta</taxon>
        <taxon>Embryophyta</taxon>
        <taxon>Tracheophyta</taxon>
        <taxon>Spermatophyta</taxon>
        <taxon>Magnoliopsida</taxon>
        <taxon>Liliopsida</taxon>
        <taxon>Poales</taxon>
        <taxon>Poaceae</taxon>
        <taxon>PACMAD clade</taxon>
        <taxon>Chloridoideae</taxon>
        <taxon>Cynodonteae</taxon>
        <taxon>Eleusininae</taxon>
        <taxon>Eleusine</taxon>
    </lineage>
</organism>
<dbReference type="PANTHER" id="PTHR33085:SF100">
    <property type="entry name" value="F-BOX ASSOCIATED DOMAIN-CONTAINING PROTEIN"/>
    <property type="match status" value="1"/>
</dbReference>
<gene>
    <name evidence="1" type="primary">gb24356</name>
    <name evidence="1" type="ORF">PR202_gb24356</name>
</gene>